<dbReference type="CDD" id="cd17321">
    <property type="entry name" value="MFS_MMR_MDR_like"/>
    <property type="match status" value="1"/>
</dbReference>
<keyword evidence="7 9" id="KW-0472">Membrane</keyword>
<dbReference type="Gene3D" id="1.20.1250.20">
    <property type="entry name" value="MFS general substrate transporter like domains"/>
    <property type="match status" value="1"/>
</dbReference>
<dbReference type="PROSITE" id="PS50850">
    <property type="entry name" value="MFS"/>
    <property type="match status" value="1"/>
</dbReference>
<evidence type="ECO:0000256" key="2">
    <source>
        <dbReference type="ARBA" id="ARBA00008537"/>
    </source>
</evidence>
<accession>A0A1V3WQ35</accession>
<feature type="transmembrane region" description="Helical" evidence="9">
    <location>
        <begin position="376"/>
        <end position="397"/>
    </location>
</feature>
<dbReference type="AlphaFoldDB" id="A0A1V3WQ35"/>
<feature type="transmembrane region" description="Helical" evidence="9">
    <location>
        <begin position="478"/>
        <end position="496"/>
    </location>
</feature>
<dbReference type="FunFam" id="1.20.1720.10:FF:000021">
    <property type="entry name" value="Drug resistance transporter, EmrB/QacA subfamily"/>
    <property type="match status" value="1"/>
</dbReference>
<dbReference type="InterPro" id="IPR004638">
    <property type="entry name" value="EmrB-like"/>
</dbReference>
<feature type="transmembrane region" description="Helical" evidence="9">
    <location>
        <begin position="95"/>
        <end position="114"/>
    </location>
</feature>
<evidence type="ECO:0000256" key="1">
    <source>
        <dbReference type="ARBA" id="ARBA00004651"/>
    </source>
</evidence>
<dbReference type="Pfam" id="PF07690">
    <property type="entry name" value="MFS_1"/>
    <property type="match status" value="1"/>
</dbReference>
<dbReference type="InterPro" id="IPR020846">
    <property type="entry name" value="MFS_dom"/>
</dbReference>
<feature type="region of interest" description="Disordered" evidence="8">
    <location>
        <begin position="505"/>
        <end position="529"/>
    </location>
</feature>
<evidence type="ECO:0000256" key="8">
    <source>
        <dbReference type="SAM" id="MobiDB-lite"/>
    </source>
</evidence>
<evidence type="ECO:0000256" key="9">
    <source>
        <dbReference type="SAM" id="Phobius"/>
    </source>
</evidence>
<feature type="transmembrane region" description="Helical" evidence="9">
    <location>
        <begin position="183"/>
        <end position="203"/>
    </location>
</feature>
<evidence type="ECO:0000259" key="10">
    <source>
        <dbReference type="PROSITE" id="PS50850"/>
    </source>
</evidence>
<sequence length="529" mass="55600">MTAMSMGARRATKPGTRGNCARVRNPRNTLFAIAVGSFMTSVDDTVVYVANPSIMAELATDYHMVIWVTSAYVLAYTVPSLLVGRLGDRFGVKNLYLMGLAVFTASSLWCGLSGTIEMLIAARAVQGIGAALLYTQTFSIITRVFPPERRGAAAGVWAAVAGFGSLVGPLVGGALVDTLGWEWIFFVNIPIGVLGVALAVRFVPVLPTHAHRFDPIGVALSGLGLFLIVFALQQGHAAGWMPWIWVMIVAGVGFLAVFVYWQSVNTREPLIPLKIFRDRNFALCSVGVAVIASVVAAMMLPGVFYIQTVCGLSPTRSALLMAPLPIVAALLTPIIGKILDRAHPRPVVGFGFFVVAIALTWFSIEMAPTTPVWRLALPIASLGMGMVFVWPALAATATRDLPAHLAGASSGVYNAVRALGATLGSAGMAALMTSRIAAQMPPIHGGADLAALGASEGTALQLPEAAREPFSTAMSQSMLLPAFIALTGIGAALFMVRTAGTTNTRSPIRTQATDIGTERTSSTPADDLS</sequence>
<dbReference type="EMBL" id="MVBM01000007">
    <property type="protein sequence ID" value="OOK69090.1"/>
    <property type="molecule type" value="Genomic_DNA"/>
</dbReference>
<feature type="transmembrane region" description="Helical" evidence="9">
    <location>
        <begin position="30"/>
        <end position="50"/>
    </location>
</feature>
<name>A0A1V3WQ35_MYCKA</name>
<dbReference type="GO" id="GO:0022857">
    <property type="term" value="F:transmembrane transporter activity"/>
    <property type="evidence" value="ECO:0007669"/>
    <property type="project" value="InterPro"/>
</dbReference>
<feature type="transmembrane region" description="Helical" evidence="9">
    <location>
        <begin position="240"/>
        <end position="261"/>
    </location>
</feature>
<feature type="transmembrane region" description="Helical" evidence="9">
    <location>
        <begin position="153"/>
        <end position="171"/>
    </location>
</feature>
<evidence type="ECO:0000313" key="12">
    <source>
        <dbReference type="Proteomes" id="UP000189229"/>
    </source>
</evidence>
<dbReference type="InterPro" id="IPR011701">
    <property type="entry name" value="MFS"/>
</dbReference>
<dbReference type="NCBIfam" id="TIGR00711">
    <property type="entry name" value="efflux_EmrB"/>
    <property type="match status" value="1"/>
</dbReference>
<dbReference type="SUPFAM" id="SSF103473">
    <property type="entry name" value="MFS general substrate transporter"/>
    <property type="match status" value="2"/>
</dbReference>
<comment type="subcellular location">
    <subcellularLocation>
        <location evidence="1">Cell membrane</location>
        <topology evidence="1">Multi-pass membrane protein</topology>
    </subcellularLocation>
</comment>
<feature type="transmembrane region" description="Helical" evidence="9">
    <location>
        <begin position="62"/>
        <end position="83"/>
    </location>
</feature>
<dbReference type="PANTHER" id="PTHR42718">
    <property type="entry name" value="MAJOR FACILITATOR SUPERFAMILY MULTIDRUG TRANSPORTER MFSC"/>
    <property type="match status" value="1"/>
</dbReference>
<reference evidence="11 12" key="1">
    <citation type="submission" date="2017-02" db="EMBL/GenBank/DDBJ databases">
        <title>Complete genome sequences of Mycobacterium kansasii strains isolated from rhesus macaques.</title>
        <authorList>
            <person name="Panda A."/>
            <person name="Nagaraj S."/>
            <person name="Zhao X."/>
            <person name="Tettelin H."/>
            <person name="Detolla L.J."/>
        </authorList>
    </citation>
    <scope>NUCLEOTIDE SEQUENCE [LARGE SCALE GENOMIC DNA]</scope>
    <source>
        <strain evidence="11 12">11-3813</strain>
    </source>
</reference>
<feature type="transmembrane region" description="Helical" evidence="9">
    <location>
        <begin position="120"/>
        <end position="141"/>
    </location>
</feature>
<gene>
    <name evidence="11" type="ORF">BZL30_7199</name>
</gene>
<keyword evidence="4" id="KW-1003">Cell membrane</keyword>
<evidence type="ECO:0000256" key="7">
    <source>
        <dbReference type="ARBA" id="ARBA00023136"/>
    </source>
</evidence>
<keyword evidence="3" id="KW-0813">Transport</keyword>
<keyword evidence="5 9" id="KW-0812">Transmembrane</keyword>
<protein>
    <submittedName>
        <fullName evidence="11">H+ antiporter-2 family protein</fullName>
    </submittedName>
</protein>
<evidence type="ECO:0000256" key="4">
    <source>
        <dbReference type="ARBA" id="ARBA00022475"/>
    </source>
</evidence>
<feature type="transmembrane region" description="Helical" evidence="9">
    <location>
        <begin position="318"/>
        <end position="335"/>
    </location>
</feature>
<comment type="similarity">
    <text evidence="2">Belongs to the major facilitator superfamily. EmrB family.</text>
</comment>
<organism evidence="11 12">
    <name type="scientific">Mycobacterium kansasii</name>
    <dbReference type="NCBI Taxonomy" id="1768"/>
    <lineage>
        <taxon>Bacteria</taxon>
        <taxon>Bacillati</taxon>
        <taxon>Actinomycetota</taxon>
        <taxon>Actinomycetes</taxon>
        <taxon>Mycobacteriales</taxon>
        <taxon>Mycobacteriaceae</taxon>
        <taxon>Mycobacterium</taxon>
    </lineage>
</organism>
<evidence type="ECO:0000256" key="3">
    <source>
        <dbReference type="ARBA" id="ARBA00022448"/>
    </source>
</evidence>
<evidence type="ECO:0000256" key="5">
    <source>
        <dbReference type="ARBA" id="ARBA00022692"/>
    </source>
</evidence>
<dbReference type="PANTHER" id="PTHR42718:SF42">
    <property type="entry name" value="EXPORT PROTEIN"/>
    <property type="match status" value="1"/>
</dbReference>
<feature type="domain" description="Major facilitator superfamily (MFS) profile" evidence="10">
    <location>
        <begin position="29"/>
        <end position="500"/>
    </location>
</feature>
<feature type="transmembrane region" description="Helical" evidence="9">
    <location>
        <begin position="418"/>
        <end position="438"/>
    </location>
</feature>
<feature type="transmembrane region" description="Helical" evidence="9">
    <location>
        <begin position="281"/>
        <end position="306"/>
    </location>
</feature>
<comment type="caution">
    <text evidence="11">The sequence shown here is derived from an EMBL/GenBank/DDBJ whole genome shotgun (WGS) entry which is preliminary data.</text>
</comment>
<feature type="transmembrane region" description="Helical" evidence="9">
    <location>
        <begin position="215"/>
        <end position="234"/>
    </location>
</feature>
<dbReference type="GO" id="GO:0005886">
    <property type="term" value="C:plasma membrane"/>
    <property type="evidence" value="ECO:0007669"/>
    <property type="project" value="UniProtKB-SubCell"/>
</dbReference>
<evidence type="ECO:0000313" key="11">
    <source>
        <dbReference type="EMBL" id="OOK69090.1"/>
    </source>
</evidence>
<evidence type="ECO:0000256" key="6">
    <source>
        <dbReference type="ARBA" id="ARBA00022989"/>
    </source>
</evidence>
<feature type="transmembrane region" description="Helical" evidence="9">
    <location>
        <begin position="347"/>
        <end position="364"/>
    </location>
</feature>
<dbReference type="PRINTS" id="PR01036">
    <property type="entry name" value="TCRTETB"/>
</dbReference>
<dbReference type="Proteomes" id="UP000189229">
    <property type="component" value="Unassembled WGS sequence"/>
</dbReference>
<keyword evidence="6 9" id="KW-1133">Transmembrane helix</keyword>
<dbReference type="InterPro" id="IPR036259">
    <property type="entry name" value="MFS_trans_sf"/>
</dbReference>
<proteinExistence type="inferred from homology"/>
<dbReference type="Gene3D" id="1.20.1720.10">
    <property type="entry name" value="Multidrug resistance protein D"/>
    <property type="match status" value="1"/>
</dbReference>